<dbReference type="InterPro" id="IPR018110">
    <property type="entry name" value="Mandel_Rmase/mucon_lact_enz_CS"/>
</dbReference>
<dbReference type="PROSITE" id="PS00908">
    <property type="entry name" value="MR_MLE_1"/>
    <property type="match status" value="1"/>
</dbReference>
<dbReference type="PANTHER" id="PTHR13794">
    <property type="entry name" value="ENOLASE SUPERFAMILY, MANDELATE RACEMASE"/>
    <property type="match status" value="1"/>
</dbReference>
<dbReference type="InterPro" id="IPR029017">
    <property type="entry name" value="Enolase-like_N"/>
</dbReference>
<dbReference type="SFLD" id="SFLDG00179">
    <property type="entry name" value="mandelate_racemase"/>
    <property type="match status" value="1"/>
</dbReference>
<dbReference type="Proteomes" id="UP000588017">
    <property type="component" value="Unassembled WGS sequence"/>
</dbReference>
<dbReference type="GO" id="GO:0008869">
    <property type="term" value="F:galactonate dehydratase activity"/>
    <property type="evidence" value="ECO:0007669"/>
    <property type="project" value="UniProtKB-EC"/>
</dbReference>
<evidence type="ECO:0000256" key="3">
    <source>
        <dbReference type="ARBA" id="ARBA00022842"/>
    </source>
</evidence>
<dbReference type="AlphaFoldDB" id="A0A841K9G3"/>
<keyword evidence="5" id="KW-0456">Lyase</keyword>
<dbReference type="SMART" id="SM00922">
    <property type="entry name" value="MR_MLE"/>
    <property type="match status" value="1"/>
</dbReference>
<keyword evidence="3" id="KW-0460">Magnesium</keyword>
<dbReference type="InterPro" id="IPR029065">
    <property type="entry name" value="Enolase_C-like"/>
</dbReference>
<dbReference type="InterPro" id="IPR036849">
    <property type="entry name" value="Enolase-like_C_sf"/>
</dbReference>
<dbReference type="EC" id="4.2.1.6" evidence="5"/>
<dbReference type="CDD" id="cd03316">
    <property type="entry name" value="MR_like"/>
    <property type="match status" value="1"/>
</dbReference>
<dbReference type="SUPFAM" id="SSF51604">
    <property type="entry name" value="Enolase C-terminal domain-like"/>
    <property type="match status" value="1"/>
</dbReference>
<dbReference type="EMBL" id="JACHEH010000005">
    <property type="protein sequence ID" value="MBB6168935.1"/>
    <property type="molecule type" value="Genomic_DNA"/>
</dbReference>
<accession>A0A841K9G3</accession>
<comment type="cofactor">
    <cofactor evidence="1">
        <name>Mg(2+)</name>
        <dbReference type="ChEBI" id="CHEBI:18420"/>
    </cofactor>
</comment>
<dbReference type="PANTHER" id="PTHR13794:SF58">
    <property type="entry name" value="MITOCHONDRIAL ENOLASE SUPERFAMILY MEMBER 1"/>
    <property type="match status" value="1"/>
</dbReference>
<dbReference type="InterPro" id="IPR013342">
    <property type="entry name" value="Mandelate_racemase_C"/>
</dbReference>
<keyword evidence="6" id="KW-1185">Reference proteome</keyword>
<dbReference type="GO" id="GO:0009063">
    <property type="term" value="P:amino acid catabolic process"/>
    <property type="evidence" value="ECO:0007669"/>
    <property type="project" value="InterPro"/>
</dbReference>
<evidence type="ECO:0000313" key="6">
    <source>
        <dbReference type="Proteomes" id="UP000588017"/>
    </source>
</evidence>
<comment type="caution">
    <text evidence="5">The sequence shown here is derived from an EMBL/GenBank/DDBJ whole genome shotgun (WGS) entry which is preliminary data.</text>
</comment>
<dbReference type="SFLD" id="SFLDS00001">
    <property type="entry name" value="Enolase"/>
    <property type="match status" value="1"/>
</dbReference>
<evidence type="ECO:0000313" key="5">
    <source>
        <dbReference type="EMBL" id="MBB6168935.1"/>
    </source>
</evidence>
<feature type="domain" description="Mandelate racemase/muconate lactonizing enzyme C-terminal" evidence="4">
    <location>
        <begin position="152"/>
        <end position="248"/>
    </location>
</feature>
<dbReference type="InterPro" id="IPR046945">
    <property type="entry name" value="RHMD-like"/>
</dbReference>
<dbReference type="Pfam" id="PF13378">
    <property type="entry name" value="MR_MLE_C"/>
    <property type="match status" value="1"/>
</dbReference>
<protein>
    <submittedName>
        <fullName evidence="5">Galactonate dehydratase</fullName>
        <ecNumber evidence="5">4.2.1.6</ecNumber>
    </submittedName>
</protein>
<dbReference type="GO" id="GO:0016052">
    <property type="term" value="P:carbohydrate catabolic process"/>
    <property type="evidence" value="ECO:0007669"/>
    <property type="project" value="TreeGrafter"/>
</dbReference>
<dbReference type="Gene3D" id="3.20.20.120">
    <property type="entry name" value="Enolase-like C-terminal domain"/>
    <property type="match status" value="1"/>
</dbReference>
<dbReference type="Gene3D" id="3.30.390.10">
    <property type="entry name" value="Enolase-like, N-terminal domain"/>
    <property type="match status" value="1"/>
</dbReference>
<sequence>MPDIEGPQAGRIAQVTAHPLRVALPTAQRTSQGDWATIELVVVEVETDQGLVGFGECLGRRGAAAYARFIESVLAPRIAGEDALDRRRLWNLMRGALTGRVGGMLVEAVAGVDIALWDIAGKAAGMPVAKLLGGVGRSAVPAYASSINWYDDATVEQEVAAALAAGFRQIKVKTGRSVPDSIARIRLVRRLAGDAVGLSVDANWAYDLDDAVRVGRALEECGYDWFEEPLRPEDRAGYRLLRDRLDVRLAAGESDFTAVDALPMLQDRSIGLIQPDVARAGGITETWRIAELAQSFNVAYAPHVGWSGAICVAASLQLAAAAENCLTFECMVYRNPLREALLVEPVGDPATMVDGALPVPAGPGLGITVDRAALAAHRIAE</sequence>
<name>A0A841K9G3_9HYPH</name>
<dbReference type="InterPro" id="IPR013341">
    <property type="entry name" value="Mandelate_racemase_N_dom"/>
</dbReference>
<reference evidence="5 6" key="1">
    <citation type="submission" date="2020-08" db="EMBL/GenBank/DDBJ databases">
        <title>Genomic Encyclopedia of Type Strains, Phase IV (KMG-IV): sequencing the most valuable type-strain genomes for metagenomic binning, comparative biology and taxonomic classification.</title>
        <authorList>
            <person name="Goeker M."/>
        </authorList>
    </citation>
    <scope>NUCLEOTIDE SEQUENCE [LARGE SCALE GENOMIC DNA]</scope>
    <source>
        <strain evidence="5 6">DSM 101465</strain>
    </source>
</reference>
<evidence type="ECO:0000259" key="4">
    <source>
        <dbReference type="SMART" id="SM00922"/>
    </source>
</evidence>
<keyword evidence="2" id="KW-0479">Metal-binding</keyword>
<proteinExistence type="predicted"/>
<dbReference type="GO" id="GO:0000287">
    <property type="term" value="F:magnesium ion binding"/>
    <property type="evidence" value="ECO:0007669"/>
    <property type="project" value="UniProtKB-ARBA"/>
</dbReference>
<evidence type="ECO:0000256" key="1">
    <source>
        <dbReference type="ARBA" id="ARBA00001946"/>
    </source>
</evidence>
<evidence type="ECO:0000256" key="2">
    <source>
        <dbReference type="ARBA" id="ARBA00022723"/>
    </source>
</evidence>
<gene>
    <name evidence="5" type="ORF">HNQ73_002572</name>
</gene>
<dbReference type="Pfam" id="PF02746">
    <property type="entry name" value="MR_MLE_N"/>
    <property type="match status" value="1"/>
</dbReference>
<organism evidence="5 6">
    <name type="scientific">Chelatococcus composti</name>
    <dbReference type="NCBI Taxonomy" id="1743235"/>
    <lineage>
        <taxon>Bacteria</taxon>
        <taxon>Pseudomonadati</taxon>
        <taxon>Pseudomonadota</taxon>
        <taxon>Alphaproteobacteria</taxon>
        <taxon>Hyphomicrobiales</taxon>
        <taxon>Chelatococcaceae</taxon>
        <taxon>Chelatococcus</taxon>
    </lineage>
</organism>
<dbReference type="RefSeq" id="WP_183335241.1">
    <property type="nucleotide sequence ID" value="NZ_BMHX01000005.1"/>
</dbReference>
<dbReference type="SUPFAM" id="SSF54826">
    <property type="entry name" value="Enolase N-terminal domain-like"/>
    <property type="match status" value="1"/>
</dbReference>